<dbReference type="Gene3D" id="3.40.50.1820">
    <property type="entry name" value="alpha/beta hydrolase"/>
    <property type="match status" value="1"/>
</dbReference>
<keyword evidence="3" id="KW-0378">Hydrolase</keyword>
<dbReference type="RefSeq" id="WP_207324512.1">
    <property type="nucleotide sequence ID" value="NZ_CP071504.1"/>
</dbReference>
<keyword evidence="4" id="KW-1185">Reference proteome</keyword>
<dbReference type="PROSITE" id="PS51257">
    <property type="entry name" value="PROKAR_LIPOPROTEIN"/>
    <property type="match status" value="1"/>
</dbReference>
<dbReference type="KEGG" id="scyp:JYB88_14075"/>
<dbReference type="GO" id="GO:0046503">
    <property type="term" value="P:glycerolipid catabolic process"/>
    <property type="evidence" value="ECO:0007669"/>
    <property type="project" value="TreeGrafter"/>
</dbReference>
<evidence type="ECO:0000313" key="4">
    <source>
        <dbReference type="Proteomes" id="UP000663281"/>
    </source>
</evidence>
<feature type="chain" id="PRO_5036964509" evidence="1">
    <location>
        <begin position="21"/>
        <end position="287"/>
    </location>
</feature>
<dbReference type="Proteomes" id="UP000663281">
    <property type="component" value="Chromosome"/>
</dbReference>
<dbReference type="AlphaFoldDB" id="A0A975AJQ2"/>
<feature type="domain" description="AB hydrolase-1" evidence="2">
    <location>
        <begin position="54"/>
        <end position="163"/>
    </location>
</feature>
<protein>
    <submittedName>
        <fullName evidence="3">Alpha/beta hydrolase</fullName>
    </submittedName>
</protein>
<dbReference type="InterPro" id="IPR050471">
    <property type="entry name" value="AB_hydrolase"/>
</dbReference>
<dbReference type="EMBL" id="CP071504">
    <property type="protein sequence ID" value="QSX29325.1"/>
    <property type="molecule type" value="Genomic_DNA"/>
</dbReference>
<evidence type="ECO:0000313" key="3">
    <source>
        <dbReference type="EMBL" id="QSX29325.1"/>
    </source>
</evidence>
<evidence type="ECO:0000259" key="2">
    <source>
        <dbReference type="Pfam" id="PF00561"/>
    </source>
</evidence>
<accession>A0A975AJQ2</accession>
<dbReference type="SUPFAM" id="SSF53474">
    <property type="entry name" value="alpha/beta-Hydrolases"/>
    <property type="match status" value="1"/>
</dbReference>
<dbReference type="GO" id="GO:0004806">
    <property type="term" value="F:triacylglycerol lipase activity"/>
    <property type="evidence" value="ECO:0007669"/>
    <property type="project" value="TreeGrafter"/>
</dbReference>
<sequence>MKHGLILATLWLSACAFQPAATDRPPYGHNAAAASRHDVNGTSLYVETYGEGEPLLLLHGNGDSLAGMKHQIAHFAKRYRVIAVDSRGHGQTPLATGALTYELIASDIAALLKQLGLGPVKLIGWSDGGIVGLWLALTEPDAVSQMAIMGVNIAPDGAYDWDLDSLKAYREQIEHQLAQGDSSQDWPLLLQRVKLMDEQTPISHAQLQNISAPTLVMAGDEDVIRPEHTLAIYRHLPRAQLAIFPGATHMLPSEAPDIFNAAVERFFSEPFRRQTTRQVFQGEAQEH</sequence>
<proteinExistence type="predicted"/>
<evidence type="ECO:0000256" key="1">
    <source>
        <dbReference type="SAM" id="SignalP"/>
    </source>
</evidence>
<name>A0A975AJQ2_9GAMM</name>
<dbReference type="PRINTS" id="PR00111">
    <property type="entry name" value="ABHYDROLASE"/>
</dbReference>
<dbReference type="PANTHER" id="PTHR43433">
    <property type="entry name" value="HYDROLASE, ALPHA/BETA FOLD FAMILY PROTEIN"/>
    <property type="match status" value="1"/>
</dbReference>
<keyword evidence="1" id="KW-0732">Signal</keyword>
<dbReference type="InterPro" id="IPR000073">
    <property type="entry name" value="AB_hydrolase_1"/>
</dbReference>
<reference evidence="3 4" key="1">
    <citation type="submission" date="2021-03" db="EMBL/GenBank/DDBJ databases">
        <title>Novel species identification of genus Shewanella.</title>
        <authorList>
            <person name="Liu G."/>
            <person name="Zhang Q."/>
        </authorList>
    </citation>
    <scope>NUCLEOTIDE SEQUENCE [LARGE SCALE GENOMIC DNA]</scope>
    <source>
        <strain evidence="3 4">FJAT-53726</strain>
    </source>
</reference>
<dbReference type="Pfam" id="PF00561">
    <property type="entry name" value="Abhydrolase_1"/>
    <property type="match status" value="1"/>
</dbReference>
<dbReference type="PANTHER" id="PTHR43433:SF5">
    <property type="entry name" value="AB HYDROLASE-1 DOMAIN-CONTAINING PROTEIN"/>
    <property type="match status" value="1"/>
</dbReference>
<feature type="signal peptide" evidence="1">
    <location>
        <begin position="1"/>
        <end position="20"/>
    </location>
</feature>
<dbReference type="InterPro" id="IPR029058">
    <property type="entry name" value="AB_hydrolase_fold"/>
</dbReference>
<gene>
    <name evidence="3" type="ORF">JYB88_14075</name>
</gene>
<organism evidence="3 4">
    <name type="scientific">Shewanella cyperi</name>
    <dbReference type="NCBI Taxonomy" id="2814292"/>
    <lineage>
        <taxon>Bacteria</taxon>
        <taxon>Pseudomonadati</taxon>
        <taxon>Pseudomonadota</taxon>
        <taxon>Gammaproteobacteria</taxon>
        <taxon>Alteromonadales</taxon>
        <taxon>Shewanellaceae</taxon>
        <taxon>Shewanella</taxon>
    </lineage>
</organism>